<dbReference type="AlphaFoldDB" id="A0A0V1Q6W7"/>
<feature type="region of interest" description="Disordered" evidence="3">
    <location>
        <begin position="497"/>
        <end position="628"/>
    </location>
</feature>
<feature type="compositionally biased region" description="Basic and acidic residues" evidence="3">
    <location>
        <begin position="572"/>
        <end position="582"/>
    </location>
</feature>
<dbReference type="RefSeq" id="XP_015470271.1">
    <property type="nucleotide sequence ID" value="XM_015608870.1"/>
</dbReference>
<name>A0A0V1Q6W7_9ASCO</name>
<feature type="coiled-coil region" evidence="2">
    <location>
        <begin position="63"/>
        <end position="161"/>
    </location>
</feature>
<dbReference type="Proteomes" id="UP000054251">
    <property type="component" value="Unassembled WGS sequence"/>
</dbReference>
<dbReference type="GO" id="GO:0006887">
    <property type="term" value="P:exocytosis"/>
    <property type="evidence" value="ECO:0007669"/>
    <property type="project" value="TreeGrafter"/>
</dbReference>
<reference evidence="5 6" key="1">
    <citation type="submission" date="2015-11" db="EMBL/GenBank/DDBJ databases">
        <title>The genome of Debaryomyces fabryi.</title>
        <authorList>
            <person name="Tafer H."/>
            <person name="Lopandic K."/>
        </authorList>
    </citation>
    <scope>NUCLEOTIDE SEQUENCE [LARGE SCALE GENOMIC DNA]</scope>
    <source>
        <strain evidence="5 6">CBS 789</strain>
    </source>
</reference>
<dbReference type="OrthoDB" id="1748564at2759"/>
<gene>
    <name evidence="5" type="ORF">AC631_00040</name>
</gene>
<dbReference type="Pfam" id="PF06428">
    <property type="entry name" value="Sec2p"/>
    <property type="match status" value="1"/>
</dbReference>
<keyword evidence="6" id="KW-1185">Reference proteome</keyword>
<sequence length="645" mass="74013">MTETPEIENMDDRLTQEVTLLSTKLVTAVAKQLELEEKLLHMHRDNTQLKQKLGKLGDIETKYNEVVSKHEELTKEHEKVKQLKDTAEAQNTKLLGEVEDLTASLFNEANEMVSNASREAYNFKVKNRKLNEEIEEKNTIIDNLQDQLKDLKQLFFRIEEQHKLTFSGTGTPKLEQSNHLDDENKNNTEEDVDSNPQKYAKQLETIIYSPNVGAIRFDLSQYQQDFKVFIYTIIKPEFHMDLTALKNLKFFRSVWSEELENSFPIIPNLANSNFINRWQKGKNFWNLIVEGKAVIEPISGVNETFKLAYKGDKLNKDVPVATKDPCSFCGQSKDDILEHSRLYSLKLLNPDSSSANTESQDVIVSYPLCNYCLIKLRTICDFFAKIRLISSNVYKLKQNTQFEEATTPNFQFKRSFNGSSDLEVNSSPKNKQVLTKEEEEIEECKVMKLYFILNLIRSKIFWSKLGFWDNVENVHEINIEDLNHEAFRSLIRKPVQDNANENSQPSTPTLPNQPDSTTASSVPKLGNDTSKNIKDVSDISVDTDKSKSTKDPASKPTKPQELSEENELADSYGKDLEPSSDKDNDEFADTSENFQDSEDQVLANDTSDTKQQLGRKNSKSKQFKQKIDNDLDQTLQMLQESINDE</sequence>
<dbReference type="CDD" id="cd21044">
    <property type="entry name" value="Rab11BD_RAB3IP_like"/>
    <property type="match status" value="1"/>
</dbReference>
<dbReference type="InterPro" id="IPR009449">
    <property type="entry name" value="Sec2_N"/>
</dbReference>
<dbReference type="Gene3D" id="6.10.140.910">
    <property type="match status" value="1"/>
</dbReference>
<dbReference type="GeneID" id="26837049"/>
<dbReference type="GO" id="GO:0005085">
    <property type="term" value="F:guanyl-nucleotide exchange factor activity"/>
    <property type="evidence" value="ECO:0007669"/>
    <property type="project" value="InterPro"/>
</dbReference>
<evidence type="ECO:0000256" key="2">
    <source>
        <dbReference type="SAM" id="Coils"/>
    </source>
</evidence>
<dbReference type="PANTHER" id="PTHR14430:SF0">
    <property type="entry name" value="SEC2P DOMAIN-CONTAINING PROTEIN"/>
    <property type="match status" value="1"/>
</dbReference>
<dbReference type="EMBL" id="LMYN01000001">
    <property type="protein sequence ID" value="KSA04169.1"/>
    <property type="molecule type" value="Genomic_DNA"/>
</dbReference>
<evidence type="ECO:0000256" key="3">
    <source>
        <dbReference type="SAM" id="MobiDB-lite"/>
    </source>
</evidence>
<keyword evidence="1 2" id="KW-0175">Coiled coil</keyword>
<feature type="region of interest" description="Disordered" evidence="3">
    <location>
        <begin position="167"/>
        <end position="195"/>
    </location>
</feature>
<evidence type="ECO:0000313" key="5">
    <source>
        <dbReference type="EMBL" id="KSA04169.1"/>
    </source>
</evidence>
<dbReference type="SUPFAM" id="SSF144284">
    <property type="entry name" value="Sec2 N-terminal region"/>
    <property type="match status" value="1"/>
</dbReference>
<feature type="compositionally biased region" description="Basic and acidic residues" evidence="3">
    <location>
        <begin position="176"/>
        <end position="188"/>
    </location>
</feature>
<feature type="compositionally biased region" description="Polar residues" evidence="3">
    <location>
        <begin position="497"/>
        <end position="521"/>
    </location>
</feature>
<dbReference type="PANTHER" id="PTHR14430">
    <property type="entry name" value="RABIN3-RELATED"/>
    <property type="match status" value="1"/>
</dbReference>
<feature type="compositionally biased region" description="Basic and acidic residues" evidence="3">
    <location>
        <begin position="531"/>
        <end position="553"/>
    </location>
</feature>
<evidence type="ECO:0000259" key="4">
    <source>
        <dbReference type="Pfam" id="PF06428"/>
    </source>
</evidence>
<dbReference type="InterPro" id="IPR040351">
    <property type="entry name" value="RAB3IL/RAB3IP/Sec2"/>
</dbReference>
<feature type="compositionally biased region" description="Polar residues" evidence="3">
    <location>
        <begin position="603"/>
        <end position="615"/>
    </location>
</feature>
<organism evidence="5 6">
    <name type="scientific">Debaryomyces fabryi</name>
    <dbReference type="NCBI Taxonomy" id="58627"/>
    <lineage>
        <taxon>Eukaryota</taxon>
        <taxon>Fungi</taxon>
        <taxon>Dikarya</taxon>
        <taxon>Ascomycota</taxon>
        <taxon>Saccharomycotina</taxon>
        <taxon>Pichiomycetes</taxon>
        <taxon>Debaryomycetaceae</taxon>
        <taxon>Debaryomyces</taxon>
    </lineage>
</organism>
<evidence type="ECO:0000256" key="1">
    <source>
        <dbReference type="ARBA" id="ARBA00023054"/>
    </source>
</evidence>
<comment type="caution">
    <text evidence="5">The sequence shown here is derived from an EMBL/GenBank/DDBJ whole genome shotgun (WGS) entry which is preliminary data.</text>
</comment>
<feature type="compositionally biased region" description="Acidic residues" evidence="3">
    <location>
        <begin position="583"/>
        <end position="599"/>
    </location>
</feature>
<feature type="domain" description="GDP/GTP exchange factor Sec2 N-terminal" evidence="4">
    <location>
        <begin position="32"/>
        <end position="157"/>
    </location>
</feature>
<dbReference type="GO" id="GO:0070319">
    <property type="term" value="C:Golgi to plasma membrane transport vesicle"/>
    <property type="evidence" value="ECO:0007669"/>
    <property type="project" value="TreeGrafter"/>
</dbReference>
<dbReference type="GO" id="GO:0051286">
    <property type="term" value="C:cell tip"/>
    <property type="evidence" value="ECO:0007669"/>
    <property type="project" value="TreeGrafter"/>
</dbReference>
<accession>A0A0V1Q6W7</accession>
<protein>
    <recommendedName>
        <fullName evidence="4">GDP/GTP exchange factor Sec2 N-terminal domain-containing protein</fullName>
    </recommendedName>
</protein>
<evidence type="ECO:0000313" key="6">
    <source>
        <dbReference type="Proteomes" id="UP000054251"/>
    </source>
</evidence>
<proteinExistence type="predicted"/>